<reference evidence="6 7" key="1">
    <citation type="submission" date="2021-03" db="EMBL/GenBank/DDBJ databases">
        <title>Genomic Encyclopedia of Type Strains, Phase IV (KMG-IV): sequencing the most valuable type-strain genomes for metagenomic binning, comparative biology and taxonomic classification.</title>
        <authorList>
            <person name="Goeker M."/>
        </authorList>
    </citation>
    <scope>NUCLEOTIDE SEQUENCE [LARGE SCALE GENOMIC DNA]</scope>
    <source>
        <strain evidence="6 7">DSM 27138</strain>
    </source>
</reference>
<dbReference type="SMART" id="SM00382">
    <property type="entry name" value="AAA"/>
    <property type="match status" value="1"/>
</dbReference>
<evidence type="ECO:0000259" key="5">
    <source>
        <dbReference type="PROSITE" id="PS50893"/>
    </source>
</evidence>
<dbReference type="InterPro" id="IPR003439">
    <property type="entry name" value="ABC_transporter-like_ATP-bd"/>
</dbReference>
<gene>
    <name evidence="6" type="ORF">J2Z79_000859</name>
</gene>
<dbReference type="GO" id="GO:0005524">
    <property type="term" value="F:ATP binding"/>
    <property type="evidence" value="ECO:0007669"/>
    <property type="project" value="UniProtKB-KW"/>
</dbReference>
<dbReference type="CDD" id="cd03230">
    <property type="entry name" value="ABC_DR_subfamily_A"/>
    <property type="match status" value="1"/>
</dbReference>
<evidence type="ECO:0000313" key="6">
    <source>
        <dbReference type="EMBL" id="MBP2017476.1"/>
    </source>
</evidence>
<accession>A0ABS4JRF2</accession>
<dbReference type="PANTHER" id="PTHR42711:SF5">
    <property type="entry name" value="ABC TRANSPORTER ATP-BINDING PROTEIN NATA"/>
    <property type="match status" value="1"/>
</dbReference>
<dbReference type="Pfam" id="PF00005">
    <property type="entry name" value="ABC_tran"/>
    <property type="match status" value="1"/>
</dbReference>
<keyword evidence="3" id="KW-0547">Nucleotide-binding</keyword>
<dbReference type="InterPro" id="IPR003593">
    <property type="entry name" value="AAA+_ATPase"/>
</dbReference>
<dbReference type="InterPro" id="IPR027417">
    <property type="entry name" value="P-loop_NTPase"/>
</dbReference>
<comment type="caution">
    <text evidence="6">The sequence shown here is derived from an EMBL/GenBank/DDBJ whole genome shotgun (WGS) entry which is preliminary data.</text>
</comment>
<name>A0ABS4JRF2_9FIRM</name>
<dbReference type="InterPro" id="IPR017871">
    <property type="entry name" value="ABC_transporter-like_CS"/>
</dbReference>
<keyword evidence="2" id="KW-0813">Transport</keyword>
<dbReference type="InterPro" id="IPR050763">
    <property type="entry name" value="ABC_transporter_ATP-binding"/>
</dbReference>
<dbReference type="PANTHER" id="PTHR42711">
    <property type="entry name" value="ABC TRANSPORTER ATP-BINDING PROTEIN"/>
    <property type="match status" value="1"/>
</dbReference>
<dbReference type="PROSITE" id="PS50893">
    <property type="entry name" value="ABC_TRANSPORTER_2"/>
    <property type="match status" value="1"/>
</dbReference>
<dbReference type="Gene3D" id="3.40.50.300">
    <property type="entry name" value="P-loop containing nucleotide triphosphate hydrolases"/>
    <property type="match status" value="1"/>
</dbReference>
<sequence length="307" mass="33598">MDQILIDAQGLTKRYGDVVAVHGFSLQVRAGEIVGLLGPNGAGKTTAIEMMEGLRVPDAGQCRVCGFDSLRQSREIRHRIGIALQWARLPEYATVLEVLTLYASFYEDPLPVGDLLRRFSLEEKARTQCNHLSGGQRQRLALAVALIGRPAVLFLDEPTTGLDPQARHALWDVILGLREEGRAILLTTHYMDEAERLCDRVVVMDHGRILAEGSPRQLARAYGPEAAVELDPGGAPVDLAALARLPAVTGVRSEDGRVLLHTANPPATLMALANYAQEHSLPLSDLRTRSATMEDVFMALTGRRLRD</sequence>
<dbReference type="EMBL" id="JAGGLG010000005">
    <property type="protein sequence ID" value="MBP2017476.1"/>
    <property type="molecule type" value="Genomic_DNA"/>
</dbReference>
<dbReference type="PROSITE" id="PS00211">
    <property type="entry name" value="ABC_TRANSPORTER_1"/>
    <property type="match status" value="1"/>
</dbReference>
<evidence type="ECO:0000256" key="1">
    <source>
        <dbReference type="ARBA" id="ARBA00005417"/>
    </source>
</evidence>
<evidence type="ECO:0000256" key="2">
    <source>
        <dbReference type="ARBA" id="ARBA00022448"/>
    </source>
</evidence>
<proteinExistence type="inferred from homology"/>
<comment type="similarity">
    <text evidence="1">Belongs to the ABC transporter superfamily.</text>
</comment>
<feature type="domain" description="ABC transporter" evidence="5">
    <location>
        <begin position="6"/>
        <end position="231"/>
    </location>
</feature>
<keyword evidence="7" id="KW-1185">Reference proteome</keyword>
<dbReference type="Proteomes" id="UP001519289">
    <property type="component" value="Unassembled WGS sequence"/>
</dbReference>
<evidence type="ECO:0000313" key="7">
    <source>
        <dbReference type="Proteomes" id="UP001519289"/>
    </source>
</evidence>
<dbReference type="SUPFAM" id="SSF52540">
    <property type="entry name" value="P-loop containing nucleoside triphosphate hydrolases"/>
    <property type="match status" value="1"/>
</dbReference>
<evidence type="ECO:0000256" key="3">
    <source>
        <dbReference type="ARBA" id="ARBA00022741"/>
    </source>
</evidence>
<organism evidence="6 7">
    <name type="scientific">Symbiobacterium terraclitae</name>
    <dbReference type="NCBI Taxonomy" id="557451"/>
    <lineage>
        <taxon>Bacteria</taxon>
        <taxon>Bacillati</taxon>
        <taxon>Bacillota</taxon>
        <taxon>Clostridia</taxon>
        <taxon>Eubacteriales</taxon>
        <taxon>Symbiobacteriaceae</taxon>
        <taxon>Symbiobacterium</taxon>
    </lineage>
</organism>
<dbReference type="RefSeq" id="WP_209465622.1">
    <property type="nucleotide sequence ID" value="NZ_JAGGLG010000005.1"/>
</dbReference>
<evidence type="ECO:0000256" key="4">
    <source>
        <dbReference type="ARBA" id="ARBA00022840"/>
    </source>
</evidence>
<protein>
    <submittedName>
        <fullName evidence="6">ABC-2 type transport system ATP-binding protein</fullName>
    </submittedName>
</protein>
<keyword evidence="4 6" id="KW-0067">ATP-binding</keyword>